<dbReference type="GO" id="GO:0005524">
    <property type="term" value="F:ATP binding"/>
    <property type="evidence" value="ECO:0007669"/>
    <property type="project" value="UniProtKB-KW"/>
</dbReference>
<dbReference type="GO" id="GO:0016887">
    <property type="term" value="F:ATP hydrolysis activity"/>
    <property type="evidence" value="ECO:0007669"/>
    <property type="project" value="InterPro"/>
</dbReference>
<dbReference type="Pfam" id="PF08352">
    <property type="entry name" value="oligo_HPY"/>
    <property type="match status" value="1"/>
</dbReference>
<name>A0A1I2N4C4_9BACL</name>
<dbReference type="InterPro" id="IPR027417">
    <property type="entry name" value="P-loop_NTPase"/>
</dbReference>
<dbReference type="GO" id="GO:0015833">
    <property type="term" value="P:peptide transport"/>
    <property type="evidence" value="ECO:0007669"/>
    <property type="project" value="InterPro"/>
</dbReference>
<dbReference type="InterPro" id="IPR003439">
    <property type="entry name" value="ABC_transporter-like_ATP-bd"/>
</dbReference>
<evidence type="ECO:0000313" key="9">
    <source>
        <dbReference type="EMBL" id="SFF98258.1"/>
    </source>
</evidence>
<accession>A0A1I2N4C4</accession>
<dbReference type="SMART" id="SM00382">
    <property type="entry name" value="AAA"/>
    <property type="match status" value="1"/>
</dbReference>
<dbReference type="AlphaFoldDB" id="A0A1I2N4C4"/>
<evidence type="ECO:0000256" key="1">
    <source>
        <dbReference type="ARBA" id="ARBA00004202"/>
    </source>
</evidence>
<dbReference type="PANTHER" id="PTHR43297">
    <property type="entry name" value="OLIGOPEPTIDE TRANSPORT ATP-BINDING PROTEIN APPD"/>
    <property type="match status" value="1"/>
</dbReference>
<evidence type="ECO:0000259" key="8">
    <source>
        <dbReference type="PROSITE" id="PS50893"/>
    </source>
</evidence>
<organism evidence="9 10">
    <name type="scientific">Sporolactobacillus nakayamae</name>
    <dbReference type="NCBI Taxonomy" id="269670"/>
    <lineage>
        <taxon>Bacteria</taxon>
        <taxon>Bacillati</taxon>
        <taxon>Bacillota</taxon>
        <taxon>Bacilli</taxon>
        <taxon>Bacillales</taxon>
        <taxon>Sporolactobacillaceae</taxon>
        <taxon>Sporolactobacillus</taxon>
    </lineage>
</organism>
<gene>
    <name evidence="9" type="ORF">SAMN02982927_00263</name>
</gene>
<dbReference type="InterPro" id="IPR003593">
    <property type="entry name" value="AAA+_ATPase"/>
</dbReference>
<dbReference type="EMBL" id="FOOY01000003">
    <property type="protein sequence ID" value="SFF98258.1"/>
    <property type="molecule type" value="Genomic_DNA"/>
</dbReference>
<comment type="similarity">
    <text evidence="2">Belongs to the ABC transporter superfamily.</text>
</comment>
<evidence type="ECO:0000256" key="4">
    <source>
        <dbReference type="ARBA" id="ARBA00022475"/>
    </source>
</evidence>
<dbReference type="FunFam" id="3.40.50.300:FF:000016">
    <property type="entry name" value="Oligopeptide ABC transporter ATP-binding component"/>
    <property type="match status" value="1"/>
</dbReference>
<dbReference type="InterPro" id="IPR017871">
    <property type="entry name" value="ABC_transporter-like_CS"/>
</dbReference>
<dbReference type="InterPro" id="IPR013563">
    <property type="entry name" value="Oligopep_ABC_C"/>
</dbReference>
<evidence type="ECO:0000256" key="3">
    <source>
        <dbReference type="ARBA" id="ARBA00022448"/>
    </source>
</evidence>
<dbReference type="PROSITE" id="PS00211">
    <property type="entry name" value="ABC_TRANSPORTER_1"/>
    <property type="match status" value="1"/>
</dbReference>
<sequence length="338" mass="37269">MAKQSDKLLEVNNLHVSFKTHGGEVHAVRGVAFDIKQGETLAIVGESGCGKSVTSLAVMGLLPKPNGKIIDGSIRFKGTEMTTLTPKKMRRIQGVNVSMIFQDPMTALNPTLTIGSQLTEGIIHQKKVSRKEAHQKAIEMLHMVGLSNGEQRMKQYPYQFSGGMRQRIVIAMALICEPDLIIADEPTTALDVTIQAQILELFDHIQEETGVSMIMITHDLGVVAKTADRVAVMYAGKIVEMGSKRDIFYRAKHPYTQALLNAIVRVDIPADTLKPIEGAPPDLFAPPDGCAFCERCPFAMEVCQHVQPPTSMVDENHAVDCWLLDKRADTIRQKVEIL</sequence>
<keyword evidence="10" id="KW-1185">Reference proteome</keyword>
<keyword evidence="4" id="KW-1003">Cell membrane</keyword>
<proteinExistence type="inferred from homology"/>
<reference evidence="10" key="1">
    <citation type="submission" date="2016-10" db="EMBL/GenBank/DDBJ databases">
        <authorList>
            <person name="Varghese N."/>
            <person name="Submissions S."/>
        </authorList>
    </citation>
    <scope>NUCLEOTIDE SEQUENCE [LARGE SCALE GENOMIC DNA]</scope>
    <source>
        <strain evidence="10">ATCC 700379</strain>
    </source>
</reference>
<dbReference type="Proteomes" id="UP000198752">
    <property type="component" value="Unassembled WGS sequence"/>
</dbReference>
<dbReference type="Gene3D" id="3.40.50.300">
    <property type="entry name" value="P-loop containing nucleotide triphosphate hydrolases"/>
    <property type="match status" value="1"/>
</dbReference>
<dbReference type="GO" id="GO:0005886">
    <property type="term" value="C:plasma membrane"/>
    <property type="evidence" value="ECO:0007669"/>
    <property type="project" value="UniProtKB-SubCell"/>
</dbReference>
<feature type="domain" description="ABC transporter" evidence="8">
    <location>
        <begin position="9"/>
        <end position="260"/>
    </location>
</feature>
<evidence type="ECO:0000256" key="5">
    <source>
        <dbReference type="ARBA" id="ARBA00022741"/>
    </source>
</evidence>
<evidence type="ECO:0000313" key="10">
    <source>
        <dbReference type="Proteomes" id="UP000198752"/>
    </source>
</evidence>
<dbReference type="SUPFAM" id="SSF52540">
    <property type="entry name" value="P-loop containing nucleoside triphosphate hydrolases"/>
    <property type="match status" value="1"/>
</dbReference>
<keyword evidence="5" id="KW-0547">Nucleotide-binding</keyword>
<dbReference type="Pfam" id="PF00005">
    <property type="entry name" value="ABC_tran"/>
    <property type="match status" value="1"/>
</dbReference>
<dbReference type="NCBIfam" id="TIGR01727">
    <property type="entry name" value="oligo_HPY"/>
    <property type="match status" value="1"/>
</dbReference>
<protein>
    <submittedName>
        <fullName evidence="9">Dipeptide transport system ATP-binding protein</fullName>
    </submittedName>
</protein>
<dbReference type="STRING" id="269670.SAMN02982927_00263"/>
<keyword evidence="3" id="KW-0813">Transport</keyword>
<dbReference type="RefSeq" id="WP_245733979.1">
    <property type="nucleotide sequence ID" value="NZ_FOOY01000003.1"/>
</dbReference>
<keyword evidence="7" id="KW-0472">Membrane</keyword>
<evidence type="ECO:0000256" key="2">
    <source>
        <dbReference type="ARBA" id="ARBA00005417"/>
    </source>
</evidence>
<evidence type="ECO:0000256" key="6">
    <source>
        <dbReference type="ARBA" id="ARBA00022840"/>
    </source>
</evidence>
<dbReference type="PROSITE" id="PS50893">
    <property type="entry name" value="ABC_TRANSPORTER_2"/>
    <property type="match status" value="1"/>
</dbReference>
<comment type="subcellular location">
    <subcellularLocation>
        <location evidence="1">Cell membrane</location>
        <topology evidence="1">Peripheral membrane protein</topology>
    </subcellularLocation>
</comment>
<dbReference type="CDD" id="cd03257">
    <property type="entry name" value="ABC_NikE_OppD_transporters"/>
    <property type="match status" value="1"/>
</dbReference>
<keyword evidence="6 9" id="KW-0067">ATP-binding</keyword>
<dbReference type="InterPro" id="IPR050388">
    <property type="entry name" value="ABC_Ni/Peptide_Import"/>
</dbReference>
<evidence type="ECO:0000256" key="7">
    <source>
        <dbReference type="ARBA" id="ARBA00023136"/>
    </source>
</evidence>
<dbReference type="PANTHER" id="PTHR43297:SF2">
    <property type="entry name" value="DIPEPTIDE TRANSPORT ATP-BINDING PROTEIN DPPD"/>
    <property type="match status" value="1"/>
</dbReference>